<dbReference type="Proteomes" id="UP000094444">
    <property type="component" value="Unassembled WGS sequence"/>
</dbReference>
<dbReference type="EMBL" id="MAVT02000552">
    <property type="protein sequence ID" value="POS74963.1"/>
    <property type="molecule type" value="Genomic_DNA"/>
</dbReference>
<feature type="compositionally biased region" description="Polar residues" evidence="1">
    <location>
        <begin position="94"/>
        <end position="104"/>
    </location>
</feature>
<name>A0A2P5HXH6_DIAHE</name>
<comment type="caution">
    <text evidence="2">The sequence shown here is derived from an EMBL/GenBank/DDBJ whole genome shotgun (WGS) entry which is preliminary data.</text>
</comment>
<evidence type="ECO:0000313" key="3">
    <source>
        <dbReference type="Proteomes" id="UP000094444"/>
    </source>
</evidence>
<dbReference type="AlphaFoldDB" id="A0A2P5HXH6"/>
<organism evidence="2 3">
    <name type="scientific">Diaporthe helianthi</name>
    <dbReference type="NCBI Taxonomy" id="158607"/>
    <lineage>
        <taxon>Eukaryota</taxon>
        <taxon>Fungi</taxon>
        <taxon>Dikarya</taxon>
        <taxon>Ascomycota</taxon>
        <taxon>Pezizomycotina</taxon>
        <taxon>Sordariomycetes</taxon>
        <taxon>Sordariomycetidae</taxon>
        <taxon>Diaporthales</taxon>
        <taxon>Diaporthaceae</taxon>
        <taxon>Diaporthe</taxon>
    </lineage>
</organism>
<sequence>MQDPQGAAFRASDSRSEWGGSQVSARTVMTEGRKPRRDFGHKQTRRSRGTPSVVSDIIRVETRPKRVPSVAGAGPAPGHQRLWVSWSAECASEAGSTHSRTQWSEYERPGASSCNMSVAGSGSDWYAVDNPENSSVRSSEFDGKGLNTSWQDGYSKGLLVASKKLSEEYQKGFADGHKAGVSRGWTEADKLA</sequence>
<keyword evidence="3" id="KW-1185">Reference proteome</keyword>
<proteinExistence type="predicted"/>
<feature type="compositionally biased region" description="Basic and acidic residues" evidence="1">
    <location>
        <begin position="31"/>
        <end position="41"/>
    </location>
</feature>
<gene>
    <name evidence="2" type="ORF">DHEL01_v206647</name>
</gene>
<feature type="region of interest" description="Disordered" evidence="1">
    <location>
        <begin position="94"/>
        <end position="115"/>
    </location>
</feature>
<accession>A0A2P5HXH6</accession>
<evidence type="ECO:0000256" key="1">
    <source>
        <dbReference type="SAM" id="MobiDB-lite"/>
    </source>
</evidence>
<dbReference type="InParanoid" id="A0A2P5HXH6"/>
<evidence type="ECO:0000313" key="2">
    <source>
        <dbReference type="EMBL" id="POS74963.1"/>
    </source>
</evidence>
<reference evidence="2" key="1">
    <citation type="submission" date="2017-09" db="EMBL/GenBank/DDBJ databases">
        <title>Polyketide synthases of a Diaporthe helianthi virulent isolate.</title>
        <authorList>
            <person name="Baroncelli R."/>
        </authorList>
    </citation>
    <scope>NUCLEOTIDE SEQUENCE [LARGE SCALE GENOMIC DNA]</scope>
    <source>
        <strain evidence="2">7/96</strain>
    </source>
</reference>
<protein>
    <submittedName>
        <fullName evidence="2">Uncharacterized protein</fullName>
    </submittedName>
</protein>
<feature type="region of interest" description="Disordered" evidence="1">
    <location>
        <begin position="1"/>
        <end position="55"/>
    </location>
</feature>